<gene>
    <name evidence="1" type="ORF">K1718_13745</name>
</gene>
<evidence type="ECO:0000313" key="2">
    <source>
        <dbReference type="Proteomes" id="UP001209803"/>
    </source>
</evidence>
<evidence type="ECO:0000313" key="1">
    <source>
        <dbReference type="EMBL" id="WFE92379.1"/>
    </source>
</evidence>
<keyword evidence="1" id="KW-0645">Protease</keyword>
<dbReference type="InterPro" id="IPR001353">
    <property type="entry name" value="Proteasome_sua/b"/>
</dbReference>
<sequence length="243" mass="27230">MTYCVGLKLDRGLLFAADTRTNAGVDNIATFKKLHTWEEPNERVITLLSAGNLAITQAVVSLLSEHITSVEDDRATLMTAKTMFQVARLVGSAVREVKEIDGEALATSAESFFVTFILGGQIRGEEPRMFQVYAAGNFIEVSEDTPFLQIGEHKYGKPILDRVTRSDMRLGEAAKLVLLSFDSTLRSNLSVGMPIDMLLYNTDTFSTERQVRIEQNDPYFRKLSQSWSDKLREAFGDIDEFEV</sequence>
<dbReference type="Proteomes" id="UP001209803">
    <property type="component" value="Chromosome"/>
</dbReference>
<proteinExistence type="predicted"/>
<dbReference type="InterPro" id="IPR016545">
    <property type="entry name" value="UCP009120_prtse"/>
</dbReference>
<accession>A0ABY8FCK9</accession>
<dbReference type="GO" id="GO:0006508">
    <property type="term" value="P:proteolysis"/>
    <property type="evidence" value="ECO:0007669"/>
    <property type="project" value="UniProtKB-KW"/>
</dbReference>
<organism evidence="1 2">
    <name type="scientific">Roseibium porphyridii</name>
    <dbReference type="NCBI Taxonomy" id="2866279"/>
    <lineage>
        <taxon>Bacteria</taxon>
        <taxon>Pseudomonadati</taxon>
        <taxon>Pseudomonadota</taxon>
        <taxon>Alphaproteobacteria</taxon>
        <taxon>Hyphomicrobiales</taxon>
        <taxon>Stappiaceae</taxon>
        <taxon>Roseibium</taxon>
    </lineage>
</organism>
<dbReference type="GO" id="GO:0008233">
    <property type="term" value="F:peptidase activity"/>
    <property type="evidence" value="ECO:0007669"/>
    <property type="project" value="UniProtKB-KW"/>
</dbReference>
<dbReference type="PIRSF" id="PIRSF009120">
    <property type="entry name" value="UCP009120_prtse"/>
    <property type="match status" value="1"/>
</dbReference>
<name>A0ABY8FCK9_9HYPH</name>
<dbReference type="EMBL" id="CP120863">
    <property type="protein sequence ID" value="WFE92379.1"/>
    <property type="molecule type" value="Genomic_DNA"/>
</dbReference>
<keyword evidence="2" id="KW-1185">Reference proteome</keyword>
<reference evidence="1 2" key="1">
    <citation type="submission" date="2023-03" db="EMBL/GenBank/DDBJ databases">
        <title>Roseibium porphyridii sp. nov. and Roseibium rhodosorbium sp. nov. isolated from marine algae, Porphyridium cruentum and Rhodosorus marinus, respectively.</title>
        <authorList>
            <person name="Lee M.W."/>
            <person name="Choi B.J."/>
            <person name="Lee J.K."/>
            <person name="Choi D.G."/>
            <person name="Baek J.H."/>
            <person name="Bayburt H."/>
            <person name="Kim J.M."/>
            <person name="Han D.M."/>
            <person name="Kim K.H."/>
            <person name="Jeon C.O."/>
        </authorList>
    </citation>
    <scope>NUCLEOTIDE SEQUENCE [LARGE SCALE GENOMIC DNA]</scope>
    <source>
        <strain evidence="1 2">KMA01</strain>
    </source>
</reference>
<protein>
    <submittedName>
        <fullName evidence="1">Proteasome-type protease</fullName>
    </submittedName>
</protein>
<dbReference type="GO" id="GO:0000502">
    <property type="term" value="C:proteasome complex"/>
    <property type="evidence" value="ECO:0007669"/>
    <property type="project" value="UniProtKB-KW"/>
</dbReference>
<dbReference type="InterPro" id="IPR029055">
    <property type="entry name" value="Ntn_hydrolases_N"/>
</dbReference>
<dbReference type="SUPFAM" id="SSF56235">
    <property type="entry name" value="N-terminal nucleophile aminohydrolases (Ntn hydrolases)"/>
    <property type="match status" value="1"/>
</dbReference>
<dbReference type="RefSeq" id="WP_152501403.1">
    <property type="nucleotide sequence ID" value="NZ_CP120863.1"/>
</dbReference>
<keyword evidence="1" id="KW-0378">Hydrolase</keyword>
<dbReference type="Pfam" id="PF00227">
    <property type="entry name" value="Proteasome"/>
    <property type="match status" value="1"/>
</dbReference>
<dbReference type="Gene3D" id="3.60.20.10">
    <property type="entry name" value="Glutamine Phosphoribosylpyrophosphate, subunit 1, domain 1"/>
    <property type="match status" value="1"/>
</dbReference>
<dbReference type="CDD" id="cd03765">
    <property type="entry name" value="proteasome_beta_bacterial"/>
    <property type="match status" value="1"/>
</dbReference>
<keyword evidence="1" id="KW-0647">Proteasome</keyword>